<organism evidence="2 3">
    <name type="scientific">Longispora fulva</name>
    <dbReference type="NCBI Taxonomy" id="619741"/>
    <lineage>
        <taxon>Bacteria</taxon>
        <taxon>Bacillati</taxon>
        <taxon>Actinomycetota</taxon>
        <taxon>Actinomycetes</taxon>
        <taxon>Micromonosporales</taxon>
        <taxon>Micromonosporaceae</taxon>
        <taxon>Longispora</taxon>
    </lineage>
</organism>
<protein>
    <submittedName>
        <fullName evidence="2">Energy-coupling factor transport system permease protein</fullName>
    </submittedName>
</protein>
<keyword evidence="3" id="KW-1185">Reference proteome</keyword>
<dbReference type="GO" id="GO:0005886">
    <property type="term" value="C:plasma membrane"/>
    <property type="evidence" value="ECO:0007669"/>
    <property type="project" value="TreeGrafter"/>
</dbReference>
<dbReference type="RefSeq" id="WP_197005755.1">
    <property type="nucleotide sequence ID" value="NZ_BONS01000011.1"/>
</dbReference>
<keyword evidence="1" id="KW-0812">Transmembrane</keyword>
<dbReference type="Proteomes" id="UP000622552">
    <property type="component" value="Unassembled WGS sequence"/>
</dbReference>
<dbReference type="AlphaFoldDB" id="A0A8J7GK31"/>
<comment type="caution">
    <text evidence="2">The sequence shown here is derived from an EMBL/GenBank/DDBJ whole genome shotgun (WGS) entry which is preliminary data.</text>
</comment>
<feature type="transmembrane region" description="Helical" evidence="1">
    <location>
        <begin position="287"/>
        <end position="304"/>
    </location>
</feature>
<sequence length="340" mass="35585">MPPRLHPGAWWVWALALGTAASRTTNPWLGGLALAVAGYVVAARRSAEPWADSYKVFLRFGLVAIAFRLGFHALLGGYGGTHVLVTLPRIPLPDWAHGIRLGGPVTAEGLVASFYDGLRLAVLLGCIGAANALANPKRLLRSLPAALYEVSVAVVVGLTVAPQLVASVRQVRRARALRGDTKRRARAILVPVVTDALDRALALAAAMDSRGYGRRGPAHRLTGALVLVGLLGACLGLYALLDGRSPVLVSGPILALGLALAVGGLVLGGRRVTRSRYRPDRWGWRECAVVLSGLLAVAGVYLFPADLTPAVVPLAVPGLPALPALGVLCALAPAWIRSTR</sequence>
<accession>A0A8J7GK31</accession>
<evidence type="ECO:0000313" key="3">
    <source>
        <dbReference type="Proteomes" id="UP000622552"/>
    </source>
</evidence>
<evidence type="ECO:0000256" key="1">
    <source>
        <dbReference type="SAM" id="Phobius"/>
    </source>
</evidence>
<feature type="transmembrane region" description="Helical" evidence="1">
    <location>
        <begin position="56"/>
        <end position="75"/>
    </location>
</feature>
<proteinExistence type="predicted"/>
<feature type="transmembrane region" description="Helical" evidence="1">
    <location>
        <begin position="247"/>
        <end position="267"/>
    </location>
</feature>
<keyword evidence="1" id="KW-1133">Transmembrane helix</keyword>
<evidence type="ECO:0000313" key="2">
    <source>
        <dbReference type="EMBL" id="MBG6139060.1"/>
    </source>
</evidence>
<gene>
    <name evidence="2" type="ORF">IW245_005254</name>
</gene>
<name>A0A8J7GK31_9ACTN</name>
<keyword evidence="1" id="KW-0472">Membrane</keyword>
<reference evidence="2" key="1">
    <citation type="submission" date="2020-11" db="EMBL/GenBank/DDBJ databases">
        <title>Sequencing the genomes of 1000 actinobacteria strains.</title>
        <authorList>
            <person name="Klenk H.-P."/>
        </authorList>
    </citation>
    <scope>NUCLEOTIDE SEQUENCE</scope>
    <source>
        <strain evidence="2">DSM 45356</strain>
    </source>
</reference>
<feature type="transmembrane region" description="Helical" evidence="1">
    <location>
        <begin position="218"/>
        <end position="241"/>
    </location>
</feature>
<feature type="transmembrane region" description="Helical" evidence="1">
    <location>
        <begin position="310"/>
        <end position="336"/>
    </location>
</feature>
<dbReference type="PANTHER" id="PTHR33514">
    <property type="entry name" value="PROTEIN ABCI12, CHLOROPLASTIC"/>
    <property type="match status" value="1"/>
</dbReference>
<feature type="transmembrane region" description="Helical" evidence="1">
    <location>
        <begin position="146"/>
        <end position="165"/>
    </location>
</feature>
<dbReference type="PANTHER" id="PTHR33514:SF15">
    <property type="entry name" value="COBALT TRANSPORT PROTEIN"/>
    <property type="match status" value="1"/>
</dbReference>
<dbReference type="EMBL" id="JADOUF010000001">
    <property type="protein sequence ID" value="MBG6139060.1"/>
    <property type="molecule type" value="Genomic_DNA"/>
</dbReference>
<feature type="transmembrane region" description="Helical" evidence="1">
    <location>
        <begin position="27"/>
        <end position="44"/>
    </location>
</feature>